<dbReference type="GO" id="GO:0005576">
    <property type="term" value="C:extracellular region"/>
    <property type="evidence" value="ECO:0007669"/>
    <property type="project" value="UniProtKB-SubCell"/>
</dbReference>
<keyword evidence="7" id="KW-1185">Reference proteome</keyword>
<dbReference type="RefSeq" id="WP_168432956.1">
    <property type="nucleotide sequence ID" value="NZ_CAAHFH010000001.1"/>
</dbReference>
<feature type="chain" id="PRO_5025644116" description="Carbohydrate-binding module family 96 domain-containing protein" evidence="4">
    <location>
        <begin position="25"/>
        <end position="1242"/>
    </location>
</feature>
<feature type="signal peptide" evidence="4">
    <location>
        <begin position="1"/>
        <end position="24"/>
    </location>
</feature>
<evidence type="ECO:0000256" key="4">
    <source>
        <dbReference type="SAM" id="SignalP"/>
    </source>
</evidence>
<evidence type="ECO:0000313" key="6">
    <source>
        <dbReference type="EMBL" id="VGO18614.1"/>
    </source>
</evidence>
<dbReference type="InterPro" id="IPR055372">
    <property type="entry name" value="CBM96"/>
</dbReference>
<reference evidence="6 7" key="1">
    <citation type="submission" date="2019-04" db="EMBL/GenBank/DDBJ databases">
        <authorList>
            <person name="Van Vliet M D."/>
        </authorList>
    </citation>
    <scope>NUCLEOTIDE SEQUENCE [LARGE SCALE GENOMIC DNA]</scope>
    <source>
        <strain evidence="6 7">F21</strain>
    </source>
</reference>
<keyword evidence="3 4" id="KW-0732">Signal</keyword>
<dbReference type="SUPFAM" id="SSF51445">
    <property type="entry name" value="(Trans)glycosidases"/>
    <property type="match status" value="1"/>
</dbReference>
<keyword evidence="2" id="KW-0964">Secreted</keyword>
<evidence type="ECO:0000313" key="7">
    <source>
        <dbReference type="Proteomes" id="UP000346198"/>
    </source>
</evidence>
<dbReference type="InterPro" id="IPR017853">
    <property type="entry name" value="GH"/>
</dbReference>
<dbReference type="AlphaFoldDB" id="A0A6C2UGX5"/>
<dbReference type="NCBIfam" id="NF033679">
    <property type="entry name" value="DNRLRE_dom"/>
    <property type="match status" value="1"/>
</dbReference>
<proteinExistence type="predicted"/>
<dbReference type="Proteomes" id="UP000346198">
    <property type="component" value="Unassembled WGS sequence"/>
</dbReference>
<dbReference type="Pfam" id="PF24517">
    <property type="entry name" value="CBM96"/>
    <property type="match status" value="1"/>
</dbReference>
<gene>
    <name evidence="6" type="ORF">SCARR_00667</name>
</gene>
<protein>
    <recommendedName>
        <fullName evidence="5">Carbohydrate-binding module family 96 domain-containing protein</fullName>
    </recommendedName>
</protein>
<name>A0A6C2UGX5_9BACT</name>
<evidence type="ECO:0000256" key="3">
    <source>
        <dbReference type="ARBA" id="ARBA00022729"/>
    </source>
</evidence>
<evidence type="ECO:0000259" key="5">
    <source>
        <dbReference type="Pfam" id="PF24517"/>
    </source>
</evidence>
<evidence type="ECO:0000256" key="2">
    <source>
        <dbReference type="ARBA" id="ARBA00022525"/>
    </source>
</evidence>
<dbReference type="PROSITE" id="PS00018">
    <property type="entry name" value="EF_HAND_1"/>
    <property type="match status" value="1"/>
</dbReference>
<evidence type="ECO:0000256" key="1">
    <source>
        <dbReference type="ARBA" id="ARBA00004613"/>
    </source>
</evidence>
<organism evidence="6 7">
    <name type="scientific">Pontiella sulfatireligans</name>
    <dbReference type="NCBI Taxonomy" id="2750658"/>
    <lineage>
        <taxon>Bacteria</taxon>
        <taxon>Pseudomonadati</taxon>
        <taxon>Kiritimatiellota</taxon>
        <taxon>Kiritimatiellia</taxon>
        <taxon>Kiritimatiellales</taxon>
        <taxon>Pontiellaceae</taxon>
        <taxon>Pontiella</taxon>
    </lineage>
</organism>
<feature type="domain" description="Carbohydrate-binding module family 96" evidence="5">
    <location>
        <begin position="967"/>
        <end position="1114"/>
    </location>
</feature>
<sequence>MNRMLKQALSLSCFLVCVNLSVQGDPSLQEIIEFQPVNANILPNGAFSMGLGAEPFYPGWRPLAAVDGIGAPATAPALPEIVDDGAQLNCLKFSMDSEEQMGLLLFKSFEIGDTNQVYYLHFKARASRTGIDLRPANNGATGGIVVTKPTQSLTTSWADYYVKIDGARIRLAPSLRFNIWDDGSSSGPFEVYIDDLMLVNDSWGIGGYELSPAEVVLTPEARNGVHFHGTDYPLSWNVQGTYADDVDLVLYLRDLSRDGALTTHALGTHNLSDGLVHSGTNNLANLKRGHYQALVAVLDTQSRELVAVGRELFSVMSDLTGLNLPAFTTGTDHGLVSNGNQYEYNYRGFWSTEEYYQQNFQNGLRVQRIYYHLDKLAPQENTFNWYLDNDIDGAASNGCQTLLVFPSEPAAYSTNDYDAIMAADPADGDGYWWIQQGTLLADADAYGHMSWPSNIDKYDQVSPETNFLTSVAQQCALRYGDNVHFIEYKNEANGAVVAQFMLDHIVKPVYEAYKTNSPNTKLFLSTTSNIDGNDPQVASYSTEFFDLGGTNYSDGYSFHAYGAATILPAGFDLSTPEAEGAATGIERMAVYKARAENYGLEFGQSEVFYFSDPNYPKLTGWQHQQRVLLDVSYGAQYTVSVNPIGLYTFETGVKNAWRNRGTGVPSTPCVALNGMYRILEGASVLGVIEKGTEFLIGTFQTQRTGMGTRYVAALAAGNNTKIAELSVDLSGIGDLVAYDQWGEAIAVPQTNGMLYVGRDALYLETASATALFDALQVATLTWRPGIGIDQVDGSLTAEEQVVALGKSGMFQENENLVTGAFTASRVAAVSSDYIPDLTSLVLSGSAIAPDTEGTYVLEHASLPGSGAYTKMSALVASAGALAGQQFNLTCTNCDEATLFVNGQTLYDGPVSNLYYRTDWIQVSDSLPTGLTLVELVFRPAANVSLVMLEAVAGVPLPQTGDLACALLEDTYVYSAGDGDDIYGTDDQLLIRGSTGWARRSFIKFDLRTLLGEVTNAVLRMYAEDANTDVLLRSVSDNAWAEETMVWTNAPFASIEPTVLATATATNDTWFELDLSGIITNAGIYSFVLDATTTDNSIHRLTSSEGGANAPVLELDVVLDLDSDQLPDSWEAEWLGGYYVSDGSGDFDADGFIDLHEYMAGTNPTNSASIFEIENLDMASAQSWVQWSSISGKTYAVEYSDDLLEWHPLPDAGSVYATGSETGVVDTNQIVAVKFYRVGVLPE</sequence>
<dbReference type="InterPro" id="IPR018247">
    <property type="entry name" value="EF_Hand_1_Ca_BS"/>
</dbReference>
<dbReference type="EMBL" id="CAAHFH010000001">
    <property type="protein sequence ID" value="VGO18614.1"/>
    <property type="molecule type" value="Genomic_DNA"/>
</dbReference>
<accession>A0A6C2UGX5</accession>
<comment type="subcellular location">
    <subcellularLocation>
        <location evidence="1">Secreted</location>
    </subcellularLocation>
</comment>